<dbReference type="RefSeq" id="WP_150371857.1">
    <property type="nucleotide sequence ID" value="NZ_CP044065.1"/>
</dbReference>
<dbReference type="Pfam" id="PF02801">
    <property type="entry name" value="Ketoacyl-synt_C"/>
    <property type="match status" value="1"/>
</dbReference>
<dbReference type="Gene3D" id="3.40.47.10">
    <property type="match status" value="2"/>
</dbReference>
<dbReference type="PANTHER" id="PTHR11712:SF320">
    <property type="entry name" value="BETA-KETOACYL SYNTHASE"/>
    <property type="match status" value="1"/>
</dbReference>
<dbReference type="OrthoDB" id="9808669at2"/>
<evidence type="ECO:0000259" key="4">
    <source>
        <dbReference type="PROSITE" id="PS52004"/>
    </source>
</evidence>
<dbReference type="GO" id="GO:0004315">
    <property type="term" value="F:3-oxoacyl-[acyl-carrier-protein] synthase activity"/>
    <property type="evidence" value="ECO:0007669"/>
    <property type="project" value="InterPro"/>
</dbReference>
<dbReference type="InterPro" id="IPR014030">
    <property type="entry name" value="Ketoacyl_synth_N"/>
</dbReference>
<feature type="domain" description="Ketosynthase family 3 (KS3)" evidence="4">
    <location>
        <begin position="1"/>
        <end position="395"/>
    </location>
</feature>
<comment type="similarity">
    <text evidence="1 3">Belongs to the thiolase-like superfamily. Beta-ketoacyl-ACP synthases family.</text>
</comment>
<reference evidence="5 6" key="1">
    <citation type="submission" date="2019-09" db="EMBL/GenBank/DDBJ databases">
        <title>FDA dAtabase for Regulatory Grade micrObial Sequences (FDA-ARGOS): Supporting development and validation of Infectious Disease Dx tests.</title>
        <authorList>
            <person name="Sciortino C."/>
            <person name="Tallon L."/>
            <person name="Sadzewicz L."/>
            <person name="Vavikolanu K."/>
            <person name="Mehta A."/>
            <person name="Aluvathingal J."/>
            <person name="Nadendla S."/>
            <person name="Nandy P."/>
            <person name="Geyer C."/>
            <person name="Yan Y."/>
            <person name="Sichtig H."/>
        </authorList>
    </citation>
    <scope>NUCLEOTIDE SEQUENCE [LARGE SCALE GENOMIC DNA]</scope>
    <source>
        <strain evidence="5 6">FDAARGOS_664</strain>
    </source>
</reference>
<organism evidence="5 6">
    <name type="scientific">Cupriavidus pauculus</name>
    <dbReference type="NCBI Taxonomy" id="82633"/>
    <lineage>
        <taxon>Bacteria</taxon>
        <taxon>Pseudomonadati</taxon>
        <taxon>Pseudomonadota</taxon>
        <taxon>Betaproteobacteria</taxon>
        <taxon>Burkholderiales</taxon>
        <taxon>Burkholderiaceae</taxon>
        <taxon>Cupriavidus</taxon>
    </lineage>
</organism>
<dbReference type="InterPro" id="IPR018201">
    <property type="entry name" value="Ketoacyl_synth_AS"/>
</dbReference>
<evidence type="ECO:0000313" key="6">
    <source>
        <dbReference type="Proteomes" id="UP000322822"/>
    </source>
</evidence>
<sequence length="396" mass="40560">MTAFLDTVGVTCALGRGRDAVRDAMWKTDLAGIGEVTDRYSTGRPLLLGTVPDLSDDASLASALPDAYRSRNNMMLLDALSQIRETVDAAIARVGPARVAVIIGTSTSGIHEGERAIQHLSRHGTLPASYHYGQQELGSPALLLAKVLGTRGPAYAISTACSSGAKAMAAGARLLRHGLADIVLAGGVDTLCAFTVAGFSALESVSAARCNPLSANRNGINLGEGAALFLMSREAGPVRLAGWGESSDAHHVSAPDPQGEGARLAMRQAIATAGIEPNAIDYVNLHGTATPANDVMEAHAVADLLGTDVPVSSTKPLTGHTLAAAGAVEAALMWLTIAGNPRGQLPPHWWDGAADGALPALHVAEPGGTLGRAPRYVLSNSFAFGGSNCTLVMGAA</sequence>
<proteinExistence type="inferred from homology"/>
<dbReference type="InterPro" id="IPR020841">
    <property type="entry name" value="PKS_Beta-ketoAc_synthase_dom"/>
</dbReference>
<dbReference type="InterPro" id="IPR016039">
    <property type="entry name" value="Thiolase-like"/>
</dbReference>
<dbReference type="GO" id="GO:0005829">
    <property type="term" value="C:cytosol"/>
    <property type="evidence" value="ECO:0007669"/>
    <property type="project" value="TreeGrafter"/>
</dbReference>
<evidence type="ECO:0000313" key="5">
    <source>
        <dbReference type="EMBL" id="QET01808.1"/>
    </source>
</evidence>
<accession>A0A5P2H1W3</accession>
<evidence type="ECO:0000256" key="3">
    <source>
        <dbReference type="RuleBase" id="RU003694"/>
    </source>
</evidence>
<dbReference type="PROSITE" id="PS52004">
    <property type="entry name" value="KS3_2"/>
    <property type="match status" value="1"/>
</dbReference>
<dbReference type="CDD" id="cd00834">
    <property type="entry name" value="KAS_I_II"/>
    <property type="match status" value="1"/>
</dbReference>
<evidence type="ECO:0000256" key="2">
    <source>
        <dbReference type="ARBA" id="ARBA00022679"/>
    </source>
</evidence>
<gene>
    <name evidence="5" type="ORF">FOB72_06965</name>
</gene>
<dbReference type="InterPro" id="IPR000794">
    <property type="entry name" value="Beta-ketoacyl_synthase"/>
</dbReference>
<dbReference type="PANTHER" id="PTHR11712">
    <property type="entry name" value="POLYKETIDE SYNTHASE-RELATED"/>
    <property type="match status" value="1"/>
</dbReference>
<dbReference type="SUPFAM" id="SSF53901">
    <property type="entry name" value="Thiolase-like"/>
    <property type="match status" value="2"/>
</dbReference>
<protein>
    <submittedName>
        <fullName evidence="5">Beta-ketoacyl-ACP synthase</fullName>
    </submittedName>
</protein>
<dbReference type="SMART" id="SM00825">
    <property type="entry name" value="PKS_KS"/>
    <property type="match status" value="1"/>
</dbReference>
<dbReference type="Pfam" id="PF00109">
    <property type="entry name" value="ketoacyl-synt"/>
    <property type="match status" value="1"/>
</dbReference>
<dbReference type="Proteomes" id="UP000322822">
    <property type="component" value="Chromosome 1"/>
</dbReference>
<name>A0A5P2H1W3_9BURK</name>
<keyword evidence="2 3" id="KW-0808">Transferase</keyword>
<dbReference type="InterPro" id="IPR014031">
    <property type="entry name" value="Ketoacyl_synth_C"/>
</dbReference>
<dbReference type="NCBIfam" id="NF006618">
    <property type="entry name" value="PRK09185.1"/>
    <property type="match status" value="1"/>
</dbReference>
<dbReference type="PROSITE" id="PS00606">
    <property type="entry name" value="KS3_1"/>
    <property type="match status" value="1"/>
</dbReference>
<evidence type="ECO:0000256" key="1">
    <source>
        <dbReference type="ARBA" id="ARBA00008467"/>
    </source>
</evidence>
<dbReference type="EMBL" id="CP044065">
    <property type="protein sequence ID" value="QET01808.1"/>
    <property type="molecule type" value="Genomic_DNA"/>
</dbReference>
<dbReference type="GO" id="GO:0006633">
    <property type="term" value="P:fatty acid biosynthetic process"/>
    <property type="evidence" value="ECO:0007669"/>
    <property type="project" value="InterPro"/>
</dbReference>
<dbReference type="AlphaFoldDB" id="A0A5P2H1W3"/>